<name>A0A432ZZU0_9FUNG</name>
<accession>A0A432ZZU0</accession>
<proteinExistence type="predicted"/>
<keyword evidence="2" id="KW-1185">Reference proteome</keyword>
<reference evidence="1 2" key="1">
    <citation type="journal article" date="2018" name="New Phytol.">
        <title>Phylogenomics of Endogonaceae and evolution of mycorrhizas within Mucoromycota.</title>
        <authorList>
            <person name="Chang Y."/>
            <person name="Desiro A."/>
            <person name="Na H."/>
            <person name="Sandor L."/>
            <person name="Lipzen A."/>
            <person name="Clum A."/>
            <person name="Barry K."/>
            <person name="Grigoriev I.V."/>
            <person name="Martin F.M."/>
            <person name="Stajich J.E."/>
            <person name="Smith M.E."/>
            <person name="Bonito G."/>
            <person name="Spatafora J.W."/>
        </authorList>
    </citation>
    <scope>NUCLEOTIDE SEQUENCE [LARGE SCALE GENOMIC DNA]</scope>
    <source>
        <strain evidence="1 2">GMNB39</strain>
    </source>
</reference>
<dbReference type="AlphaFoldDB" id="A0A432ZZU0"/>
<comment type="caution">
    <text evidence="1">The sequence shown here is derived from an EMBL/GenBank/DDBJ whole genome shotgun (WGS) entry which is preliminary data.</text>
</comment>
<evidence type="ECO:0000313" key="2">
    <source>
        <dbReference type="Proteomes" id="UP000268093"/>
    </source>
</evidence>
<evidence type="ECO:0000313" key="1">
    <source>
        <dbReference type="EMBL" id="RUO95988.1"/>
    </source>
</evidence>
<dbReference type="OrthoDB" id="2417204at2759"/>
<dbReference type="Proteomes" id="UP000268093">
    <property type="component" value="Unassembled WGS sequence"/>
</dbReference>
<gene>
    <name evidence="1" type="ORF">BC936DRAFT_142837</name>
</gene>
<organism evidence="1 2">
    <name type="scientific">Jimgerdemannia flammicorona</name>
    <dbReference type="NCBI Taxonomy" id="994334"/>
    <lineage>
        <taxon>Eukaryota</taxon>
        <taxon>Fungi</taxon>
        <taxon>Fungi incertae sedis</taxon>
        <taxon>Mucoromycota</taxon>
        <taxon>Mucoromycotina</taxon>
        <taxon>Endogonomycetes</taxon>
        <taxon>Endogonales</taxon>
        <taxon>Endogonaceae</taxon>
        <taxon>Jimgerdemannia</taxon>
    </lineage>
</organism>
<dbReference type="EMBL" id="RBNI01024282">
    <property type="protein sequence ID" value="RUO95988.1"/>
    <property type="molecule type" value="Genomic_DNA"/>
</dbReference>
<sequence length="139" mass="15925">MAVDERYPGHKAVIAYFRDVDSVDCTYPHFLEALRETILESPPFTEDWSGLDGVWYRGTRDWRKRREGASRLSVMSFTWNGSRGFCRCFRRPSDERKALRGCCYVAHFYIAQHRTARGVSAAASGASLRSPPTNSFLYS</sequence>
<protein>
    <submittedName>
        <fullName evidence="1">Uncharacterized protein</fullName>
    </submittedName>
</protein>